<dbReference type="InterPro" id="IPR050180">
    <property type="entry name" value="RNR_Ribonuclease"/>
</dbReference>
<comment type="caution">
    <text evidence="2">The sequence shown here is derived from an EMBL/GenBank/DDBJ whole genome shotgun (WGS) entry which is preliminary data.</text>
</comment>
<dbReference type="SMART" id="SM00955">
    <property type="entry name" value="RNB"/>
    <property type="match status" value="1"/>
</dbReference>
<dbReference type="Proteomes" id="UP000285376">
    <property type="component" value="Unassembled WGS sequence"/>
</dbReference>
<dbReference type="SUPFAM" id="SSF50249">
    <property type="entry name" value="Nucleic acid-binding proteins"/>
    <property type="match status" value="1"/>
</dbReference>
<dbReference type="GO" id="GO:0006402">
    <property type="term" value="P:mRNA catabolic process"/>
    <property type="evidence" value="ECO:0007669"/>
    <property type="project" value="TreeGrafter"/>
</dbReference>
<reference evidence="2 3" key="1">
    <citation type="submission" date="2018-08" db="EMBL/GenBank/DDBJ databases">
        <title>Whole genome sequence analysis of Dermacoccus abyssi bacteria isolated from Deep Mariana trench Micromonospora spp reveals genes involved in the environmental adaptation and production of secondary metabolites.</title>
        <authorList>
            <person name="Abdel-Mageed W.M."/>
            <person name="Lehri B."/>
            <person name="Nouioui I."/>
            <person name="Goodfellow I."/>
            <person name="Jaspars M."/>
            <person name="Karlyshev A."/>
        </authorList>
    </citation>
    <scope>NUCLEOTIDE SEQUENCE [LARGE SCALE GENOMIC DNA]</scope>
    <source>
        <strain evidence="2 3">MT1.1</strain>
    </source>
</reference>
<dbReference type="Pfam" id="PF00773">
    <property type="entry name" value="RNB"/>
    <property type="match status" value="1"/>
</dbReference>
<dbReference type="InterPro" id="IPR001900">
    <property type="entry name" value="RNase_II/R"/>
</dbReference>
<dbReference type="GO" id="GO:0000175">
    <property type="term" value="F:3'-5'-RNA exonuclease activity"/>
    <property type="evidence" value="ECO:0007669"/>
    <property type="project" value="TreeGrafter"/>
</dbReference>
<proteinExistence type="predicted"/>
<evidence type="ECO:0000259" key="1">
    <source>
        <dbReference type="SMART" id="SM00955"/>
    </source>
</evidence>
<dbReference type="Pfam" id="PF18614">
    <property type="entry name" value="RNase_II_C_S1"/>
    <property type="match status" value="1"/>
</dbReference>
<dbReference type="EMBL" id="QWLM01000003">
    <property type="protein sequence ID" value="RHW47045.1"/>
    <property type="molecule type" value="Genomic_DNA"/>
</dbReference>
<dbReference type="InterPro" id="IPR040596">
    <property type="entry name" value="RNase_II_C_S1"/>
</dbReference>
<organism evidence="2 3">
    <name type="scientific">Dermacoccus abyssi</name>
    <dbReference type="NCBI Taxonomy" id="322596"/>
    <lineage>
        <taxon>Bacteria</taxon>
        <taxon>Bacillati</taxon>
        <taxon>Actinomycetota</taxon>
        <taxon>Actinomycetes</taxon>
        <taxon>Micrococcales</taxon>
        <taxon>Dermacoccaceae</taxon>
        <taxon>Dermacoccus</taxon>
    </lineage>
</organism>
<dbReference type="PANTHER" id="PTHR23355:SF42">
    <property type="entry name" value="RIBONUCLEASE II, CHLOROPLASTIC_MITOCHONDRIAL"/>
    <property type="match status" value="1"/>
</dbReference>
<feature type="domain" description="RNB" evidence="1">
    <location>
        <begin position="53"/>
        <end position="371"/>
    </location>
</feature>
<dbReference type="AlphaFoldDB" id="A0A417Z8S0"/>
<dbReference type="GO" id="GO:0003723">
    <property type="term" value="F:RNA binding"/>
    <property type="evidence" value="ECO:0007669"/>
    <property type="project" value="InterPro"/>
</dbReference>
<dbReference type="InterPro" id="IPR012340">
    <property type="entry name" value="NA-bd_OB-fold"/>
</dbReference>
<gene>
    <name evidence="2" type="ORF">D1832_03320</name>
</gene>
<accession>A0A417Z8S0</accession>
<sequence>MPKTRILWPSRDTGGDLARSFDALRAEYELSLDYPEAAVAEAREAMAAVQMPERDETAVPFFTIDPVGSMDLDQAMHLEEAGDGFRVRYAIADVPLYVRPGGNLDAETRRRGQTIYMPDVRIPLHPSQLSEGAASLLPDQVCSAFVWDMTLDARGEVTDATLYRAQVRSVERLDYRGVQGAVDSGSDDPRLALLKRIGELRATLELERGGASLPMPDQEVSEPEPGRYEVHFRPPVPSEDWNAQISLMTGMVAARMMLDGGVGILRTMPRPDPRDVERFRLQAKGLGLVWAKDETYGAFLRRLDRDDPRHLALIHEAVTLFRGAAYTPFDGTTPEITEQAAVAAPYAHVTAPLRRLVDRFGLVICEALANGREVPAWAREALPDLPEIMRSSDQVAGKIDRACVDRVEAAALSSSVGETFGALVVEGPDKEGKGGGRVTVQLVDHAVVAPARAAEGATAPPAGETCTVRLTDADIMGGKLTFEVVEAAS</sequence>
<dbReference type="GO" id="GO:0000932">
    <property type="term" value="C:P-body"/>
    <property type="evidence" value="ECO:0007669"/>
    <property type="project" value="TreeGrafter"/>
</dbReference>
<evidence type="ECO:0000313" key="2">
    <source>
        <dbReference type="EMBL" id="RHW47045.1"/>
    </source>
</evidence>
<dbReference type="PANTHER" id="PTHR23355">
    <property type="entry name" value="RIBONUCLEASE"/>
    <property type="match status" value="1"/>
</dbReference>
<protein>
    <submittedName>
        <fullName evidence="2">RNB domain-containing ribonuclease</fullName>
    </submittedName>
</protein>
<evidence type="ECO:0000313" key="3">
    <source>
        <dbReference type="Proteomes" id="UP000285376"/>
    </source>
</evidence>
<name>A0A417Z8S0_9MICO</name>
<dbReference type="RefSeq" id="WP_118912621.1">
    <property type="nucleotide sequence ID" value="NZ_CBCRVH010000006.1"/>
</dbReference>